<accession>A0A0B5CWE5</accession>
<dbReference type="InterPro" id="IPR032710">
    <property type="entry name" value="NTF2-like_dom_sf"/>
</dbReference>
<dbReference type="GO" id="GO:0051213">
    <property type="term" value="F:dioxygenase activity"/>
    <property type="evidence" value="ECO:0007669"/>
    <property type="project" value="UniProtKB-KW"/>
</dbReference>
<dbReference type="PANTHER" id="PTHR41534">
    <property type="entry name" value="BLR3401 PROTEIN"/>
    <property type="match status" value="1"/>
</dbReference>
<keyword evidence="3" id="KW-0223">Dioxygenase</keyword>
<dbReference type="CDD" id="cd00667">
    <property type="entry name" value="ring_hydroxylating_dioxygenases_beta"/>
    <property type="match status" value="1"/>
</dbReference>
<keyword evidence="2" id="KW-0560">Oxidoreductase</keyword>
<protein>
    <submittedName>
        <fullName evidence="3">Phenylpropionate dioxygenase small subunit</fullName>
    </submittedName>
</protein>
<dbReference type="EMBL" id="KM279944">
    <property type="protein sequence ID" value="AJE26253.1"/>
    <property type="molecule type" value="Genomic_DNA"/>
</dbReference>
<dbReference type="SUPFAM" id="SSF54427">
    <property type="entry name" value="NTF2-like"/>
    <property type="match status" value="1"/>
</dbReference>
<evidence type="ECO:0000313" key="3">
    <source>
        <dbReference type="EMBL" id="AJE26253.1"/>
    </source>
</evidence>
<dbReference type="Gene3D" id="3.10.450.50">
    <property type="match status" value="1"/>
</dbReference>
<evidence type="ECO:0000256" key="2">
    <source>
        <dbReference type="ARBA" id="ARBA00023002"/>
    </source>
</evidence>
<evidence type="ECO:0000256" key="1">
    <source>
        <dbReference type="ARBA" id="ARBA00009570"/>
    </source>
</evidence>
<organism evidence="3">
    <name type="scientific">Arthrobacter sp. SA02</name>
    <dbReference type="NCBI Taxonomy" id="1178821"/>
    <lineage>
        <taxon>Bacteria</taxon>
        <taxon>Bacillati</taxon>
        <taxon>Actinomycetota</taxon>
        <taxon>Actinomycetes</taxon>
        <taxon>Micrococcales</taxon>
        <taxon>Micrococcaceae</taxon>
        <taxon>Arthrobacter</taxon>
    </lineage>
</organism>
<dbReference type="Pfam" id="PF00866">
    <property type="entry name" value="Ring_hydroxyl_B"/>
    <property type="match status" value="1"/>
</dbReference>
<sequence length="177" mass="20602">MTIEAQTPQTQVVDTAVREITEWLFAEAALLDAGKYREWLDLMAQDLHYVVPLRVTREREAETDIIEGMTLMDDDWDAMEMRVLRLETEYAWAEDPPSRSRHFVTNVRVVGGDKDDEFKVTSNLLLYRTRGDVPTYDILSGERHDVLRRVDDGFHMVQRVVVLDQTTIMTHNFALIM</sequence>
<comment type="similarity">
    <text evidence="1">Belongs to the bacterial ring-hydroxylating dioxygenase beta subunit family.</text>
</comment>
<dbReference type="AlphaFoldDB" id="A0A0B5CWE5"/>
<dbReference type="PANTHER" id="PTHR41534:SF2">
    <property type="entry name" value="3-PHENYLPROPIONATE_CINNAMIC ACID DIOXYGENASE SUBUNIT BETA"/>
    <property type="match status" value="1"/>
</dbReference>
<proteinExistence type="inferred from homology"/>
<name>A0A0B5CWE5_9MICC</name>
<dbReference type="GO" id="GO:0019380">
    <property type="term" value="P:3-phenylpropionate catabolic process"/>
    <property type="evidence" value="ECO:0007669"/>
    <property type="project" value="TreeGrafter"/>
</dbReference>
<dbReference type="NCBIfam" id="NF007479">
    <property type="entry name" value="PRK10069.1"/>
    <property type="match status" value="1"/>
</dbReference>
<dbReference type="InterPro" id="IPR000391">
    <property type="entry name" value="Rng_hydr_dOase-bsu"/>
</dbReference>
<reference evidence="3" key="1">
    <citation type="submission" date="2014-08" db="EMBL/GenBank/DDBJ databases">
        <title>Effect of surfactant-modified cell surface hydrophobicity on 1-hydroxy-2-naphthoate dioxygenase gene expression during phenanthrene degradation by Arthrobacter sp. SA02.</title>
        <authorList>
            <person name="Li F."/>
        </authorList>
    </citation>
    <scope>NUCLEOTIDE SEQUENCE</scope>
    <source>
        <strain evidence="3">SA02</strain>
    </source>
</reference>